<evidence type="ECO:0000256" key="5">
    <source>
        <dbReference type="SAM" id="Phobius"/>
    </source>
</evidence>
<dbReference type="FunFam" id="3.20.20.70:FF:000078">
    <property type="entry name" value="Fatty acid synthase beta subunit dehydratase"/>
    <property type="match status" value="1"/>
</dbReference>
<dbReference type="GO" id="GO:0016787">
    <property type="term" value="F:hydrolase activity"/>
    <property type="evidence" value="ECO:0007669"/>
    <property type="project" value="UniProtKB-KW"/>
</dbReference>
<keyword evidence="5" id="KW-0812">Transmembrane</keyword>
<dbReference type="SUPFAM" id="SSF52151">
    <property type="entry name" value="FabD/lysophospholipase-like"/>
    <property type="match status" value="1"/>
</dbReference>
<dbReference type="InterPro" id="IPR001227">
    <property type="entry name" value="Ac_transferase_dom_sf"/>
</dbReference>
<evidence type="ECO:0000259" key="7">
    <source>
        <dbReference type="Pfam" id="PF16073"/>
    </source>
</evidence>
<keyword evidence="2" id="KW-0378">Hydrolase</keyword>
<dbReference type="PANTHER" id="PTHR10982:SF21">
    <property type="entry name" value="FATTY ACID SYNTHASE SUBUNIT BETA"/>
    <property type="match status" value="1"/>
</dbReference>
<dbReference type="FunFam" id="1.20.930.70:FF:000001">
    <property type="entry name" value="Fatty acid synthase beta subunit dehydratase"/>
    <property type="match status" value="1"/>
</dbReference>
<dbReference type="InterPro" id="IPR032088">
    <property type="entry name" value="SAT"/>
</dbReference>
<dbReference type="InterPro" id="IPR016035">
    <property type="entry name" value="Acyl_Trfase/lysoPLipase"/>
</dbReference>
<dbReference type="SUPFAM" id="SSF51412">
    <property type="entry name" value="Inosine monophosphate dehydrogenase (IMPDH)"/>
    <property type="match status" value="1"/>
</dbReference>
<name>A0A2G5BAH8_COERN</name>
<keyword evidence="3" id="KW-0521">NADP</keyword>
<dbReference type="GO" id="GO:0004318">
    <property type="term" value="F:enoyl-[acyl-carrier-protein] reductase (NADH) activity"/>
    <property type="evidence" value="ECO:0007669"/>
    <property type="project" value="InterPro"/>
</dbReference>
<evidence type="ECO:0000256" key="1">
    <source>
        <dbReference type="ARBA" id="ARBA00022679"/>
    </source>
</evidence>
<dbReference type="InterPro" id="IPR013785">
    <property type="entry name" value="Aldolase_TIM"/>
</dbReference>
<dbReference type="InterPro" id="IPR013565">
    <property type="entry name" value="Fas1/AflB-like_central"/>
</dbReference>
<dbReference type="EMBL" id="KZ303502">
    <property type="protein sequence ID" value="PIA16014.1"/>
    <property type="molecule type" value="Genomic_DNA"/>
</dbReference>
<keyword evidence="5" id="KW-1133">Transmembrane helix</keyword>
<feature type="domain" description="Starter acyltransferase (SAT)" evidence="7">
    <location>
        <begin position="138"/>
        <end position="392"/>
    </location>
</feature>
<organism evidence="8 9">
    <name type="scientific">Coemansia reversa (strain ATCC 12441 / NRRL 1564)</name>
    <dbReference type="NCBI Taxonomy" id="763665"/>
    <lineage>
        <taxon>Eukaryota</taxon>
        <taxon>Fungi</taxon>
        <taxon>Fungi incertae sedis</taxon>
        <taxon>Zoopagomycota</taxon>
        <taxon>Kickxellomycotina</taxon>
        <taxon>Kickxellomycetes</taxon>
        <taxon>Kickxellales</taxon>
        <taxon>Kickxellaceae</taxon>
        <taxon>Coemansia</taxon>
    </lineage>
</organism>
<dbReference type="STRING" id="763665.A0A2G5BAH8"/>
<dbReference type="Pfam" id="PF16073">
    <property type="entry name" value="SAT"/>
    <property type="match status" value="1"/>
</dbReference>
<dbReference type="InterPro" id="IPR003965">
    <property type="entry name" value="Fatty_acid_synthase"/>
</dbReference>
<reference evidence="8 9" key="1">
    <citation type="journal article" date="2015" name="Genome Biol. Evol.">
        <title>Phylogenomic analyses indicate that early fungi evolved digesting cell walls of algal ancestors of land plants.</title>
        <authorList>
            <person name="Chang Y."/>
            <person name="Wang S."/>
            <person name="Sekimoto S."/>
            <person name="Aerts A.L."/>
            <person name="Choi C."/>
            <person name="Clum A."/>
            <person name="LaButti K.M."/>
            <person name="Lindquist E.A."/>
            <person name="Yee Ngan C."/>
            <person name="Ohm R.A."/>
            <person name="Salamov A.A."/>
            <person name="Grigoriev I.V."/>
            <person name="Spatafora J.W."/>
            <person name="Berbee M.L."/>
        </authorList>
    </citation>
    <scope>NUCLEOTIDE SEQUENCE [LARGE SCALE GENOMIC DNA]</scope>
    <source>
        <strain evidence="8 9">NRRL 1564</strain>
    </source>
</reference>
<evidence type="ECO:0000313" key="9">
    <source>
        <dbReference type="Proteomes" id="UP000242474"/>
    </source>
</evidence>
<keyword evidence="9" id="KW-1185">Reference proteome</keyword>
<dbReference type="Gene3D" id="3.20.20.70">
    <property type="entry name" value="Aldolase class I"/>
    <property type="match status" value="1"/>
</dbReference>
<protein>
    <submittedName>
        <fullName evidence="8">Uncharacterized protein</fullName>
    </submittedName>
</protein>
<dbReference type="Pfam" id="PF08354">
    <property type="entry name" value="Fas1-AflB-like_hel"/>
    <property type="match status" value="1"/>
</dbReference>
<dbReference type="PRINTS" id="PR01483">
    <property type="entry name" value="FASYNTHASE"/>
</dbReference>
<evidence type="ECO:0000313" key="8">
    <source>
        <dbReference type="EMBL" id="PIA16014.1"/>
    </source>
</evidence>
<evidence type="ECO:0000256" key="2">
    <source>
        <dbReference type="ARBA" id="ARBA00022801"/>
    </source>
</evidence>
<feature type="domain" description="Fatty acid synthase beta subunit AflB /Fas1-like central" evidence="6">
    <location>
        <begin position="712"/>
        <end position="1036"/>
    </location>
</feature>
<dbReference type="GO" id="GO:0004312">
    <property type="term" value="F:fatty acid synthase activity"/>
    <property type="evidence" value="ECO:0007669"/>
    <property type="project" value="InterPro"/>
</dbReference>
<feature type="transmembrane region" description="Helical" evidence="5">
    <location>
        <begin position="1072"/>
        <end position="1094"/>
    </location>
</feature>
<dbReference type="Proteomes" id="UP000242474">
    <property type="component" value="Unassembled WGS sequence"/>
</dbReference>
<gene>
    <name evidence="8" type="ORF">COEREDRAFT_97668</name>
</gene>
<dbReference type="GO" id="GO:0005835">
    <property type="term" value="C:fatty acid synthase complex"/>
    <property type="evidence" value="ECO:0007669"/>
    <property type="project" value="InterPro"/>
</dbReference>
<dbReference type="Gene3D" id="1.20.930.70">
    <property type="match status" value="1"/>
</dbReference>
<evidence type="ECO:0000259" key="6">
    <source>
        <dbReference type="Pfam" id="PF08354"/>
    </source>
</evidence>
<dbReference type="InterPro" id="IPR050830">
    <property type="entry name" value="Fungal_FAS"/>
</dbReference>
<keyword evidence="1" id="KW-0808">Transferase</keyword>
<dbReference type="GO" id="GO:0006633">
    <property type="term" value="P:fatty acid biosynthetic process"/>
    <property type="evidence" value="ECO:0007669"/>
    <property type="project" value="InterPro"/>
</dbReference>
<proteinExistence type="predicted"/>
<keyword evidence="5" id="KW-0472">Membrane</keyword>
<accession>A0A2G5BAH8</accession>
<dbReference type="Gene3D" id="3.40.366.10">
    <property type="entry name" value="Malonyl-Coenzyme A Acyl Carrier Protein, domain 2"/>
    <property type="match status" value="2"/>
</dbReference>
<evidence type="ECO:0000256" key="3">
    <source>
        <dbReference type="ARBA" id="ARBA00022857"/>
    </source>
</evidence>
<dbReference type="PANTHER" id="PTHR10982">
    <property type="entry name" value="MALONYL COA-ACYL CARRIER PROTEIN TRANSACYLASE"/>
    <property type="match status" value="1"/>
</dbReference>
<dbReference type="Gene3D" id="6.20.240.10">
    <property type="match status" value="1"/>
</dbReference>
<sequence length="1095" mass="120018">MNGNTVVGLTHGSAVVRIATSTVLAQQLQSLVDNILIDKNTVISSIELHAQLLEYCAARNQDAALVVLEALCQAHNIPITDIHVVIQQNTLNEDAARLVLRAYYSLWNIAAAHRCYRSAKHTPPPALFSTDSLQLTAMFGGQPGSSSYLAEARWLLDVYRPLLSDYVTRMALFLKCQVRDARLAPVYKKGLDLLQWLTRPESAPDAEYLVSAPVSMPLTGLVQLMQITVLQKTLGVSPGDLAQYFNAVAGHSQGIAIATVFSMLSDEQSLGELSTKVLGILMLIGALPQIQHPSYSFVNNTANPQFIQPTDSAPRPMVYVRGIARMALDELLYEFNDDQLPEDEHVHIAVVNSYDQFVVAGTVKSAVRLVEVLRSRSAQPEEDQSKVPFSKRKPIITASYVDITVPYHCSLLANAVFMVYDIAQEKQWVLAASDMRLPVCASNDGHDIREEADITRYIIESICVLPVDWPRAIASHETTHIIDFGTGGFAGFGQLAYKNVEGRGIPVICTGALVAQPQHAHLGTKADLYQSEMGSITNAPNWLTEFGPKLVRTAHDSKVHIDTRMQRTLGMPTVMVAGMTPTTGNEAFVAAINNAGYHVEFAGGTINSDAEVKERFIGLAAQLEPGKGITLNCIYINPRQWGFQYPALLRMRKEGLPIAGLCIGGGVPSFENALNIINELRAGGFRHVSFKPGTAESIRNVVQIAKASDGFPILLQWTGGRAGGHHSFEDFHQPILETYAAIRACDNIALVAGSGFGDAEGTLPYITGDWSQCFGRAPMPFDGVLLGSRVMVAKEAGTSLGAKELIVAASGLTDSEWDTTYKSSQGNVLTVTSEYGELNHMLDTRAARFSQIIHKSVLSKPRDKRLSILLARKDEIIARLNSDHVRPWFGRKPDGRVVDLEDMTYAEVVSRAVDLMYIKHQQRWINNTYQRFVLDFIGRTERRMCSVTTDTSLASELDSADPLSLAECVIKAYPAAEMQLLMSEDVQFFIALCKRRGQKPVPFIPVIDADFGMLFLKDTTWQSDGVETIVDQDPQRNSMASIDPAGDADDDCVFFVSLAALSQSAFRDPANLISGVCLCHLYCALACFISVAFII</sequence>
<keyword evidence="4" id="KW-0560">Oxidoreductase</keyword>
<dbReference type="AlphaFoldDB" id="A0A2G5BAH8"/>
<evidence type="ECO:0000256" key="4">
    <source>
        <dbReference type="ARBA" id="ARBA00023002"/>
    </source>
</evidence>
<dbReference type="OrthoDB" id="5417908at2759"/>